<feature type="domain" description="RNA polymerase sigma-70 ECF-like HTH" evidence="5">
    <location>
        <begin position="18"/>
        <end position="198"/>
    </location>
</feature>
<reference evidence="6 7" key="1">
    <citation type="submission" date="2019-06" db="EMBL/GenBank/DDBJ databases">
        <title>Lysobacter alkalisoli sp. nov. isolated from saline soil.</title>
        <authorList>
            <person name="Sun J.-Q."/>
            <person name="Xu L."/>
        </authorList>
    </citation>
    <scope>NUCLEOTIDE SEQUENCE [LARGE SCALE GENOMIC DNA]</scope>
    <source>
        <strain evidence="6 7">JCM 31130</strain>
    </source>
</reference>
<dbReference type="NCBIfam" id="TIGR02999">
    <property type="entry name" value="Sig-70_X6"/>
    <property type="match status" value="1"/>
</dbReference>
<sequence>MRPRYAPPKRGLDMDASREITRLLQRHHQGDRDAFDRMVPLVYERMRGIARGQIARAGRRGQTLDTTALVQEAYLQLVEVDGVDWQDRGHFFAICARAMRRILVDDARRRHAAKRGGDAVPVTLDADVLAAESGSEQVLAINDALTGLEAFNERLARVVECRYFAGMTEEETARALDTSLRTVQRDWMRARAWLLKALA</sequence>
<dbReference type="Gene3D" id="1.10.1740.10">
    <property type="match status" value="1"/>
</dbReference>
<keyword evidence="2" id="KW-0805">Transcription regulation</keyword>
<evidence type="ECO:0000256" key="2">
    <source>
        <dbReference type="ARBA" id="ARBA00023015"/>
    </source>
</evidence>
<evidence type="ECO:0000313" key="6">
    <source>
        <dbReference type="EMBL" id="TQD49782.1"/>
    </source>
</evidence>
<accession>A0A508AVE4</accession>
<keyword evidence="7" id="KW-1185">Reference proteome</keyword>
<proteinExistence type="inferred from homology"/>
<keyword evidence="3" id="KW-0731">Sigma factor</keyword>
<dbReference type="Proteomes" id="UP000318212">
    <property type="component" value="Unassembled WGS sequence"/>
</dbReference>
<dbReference type="PANTHER" id="PTHR43133">
    <property type="entry name" value="RNA POLYMERASE ECF-TYPE SIGMA FACTO"/>
    <property type="match status" value="1"/>
</dbReference>
<dbReference type="NCBIfam" id="TIGR02937">
    <property type="entry name" value="sigma70-ECF"/>
    <property type="match status" value="1"/>
</dbReference>
<dbReference type="InterPro" id="IPR013324">
    <property type="entry name" value="RNA_pol_sigma_r3/r4-like"/>
</dbReference>
<dbReference type="SUPFAM" id="SSF88659">
    <property type="entry name" value="Sigma3 and sigma4 domains of RNA polymerase sigma factors"/>
    <property type="match status" value="1"/>
</dbReference>
<dbReference type="Pfam" id="PF07638">
    <property type="entry name" value="Sigma70_ECF"/>
    <property type="match status" value="1"/>
</dbReference>
<dbReference type="GO" id="GO:0016987">
    <property type="term" value="F:sigma factor activity"/>
    <property type="evidence" value="ECO:0007669"/>
    <property type="project" value="UniProtKB-KW"/>
</dbReference>
<dbReference type="InterPro" id="IPR039425">
    <property type="entry name" value="RNA_pol_sigma-70-like"/>
</dbReference>
<name>A0A508AVE4_9GAMM</name>
<evidence type="ECO:0000259" key="5">
    <source>
        <dbReference type="Pfam" id="PF07638"/>
    </source>
</evidence>
<comment type="similarity">
    <text evidence="1">Belongs to the sigma-70 factor family. ECF subfamily.</text>
</comment>
<evidence type="ECO:0000256" key="1">
    <source>
        <dbReference type="ARBA" id="ARBA00010641"/>
    </source>
</evidence>
<dbReference type="Gene3D" id="1.10.10.10">
    <property type="entry name" value="Winged helix-like DNA-binding domain superfamily/Winged helix DNA-binding domain"/>
    <property type="match status" value="1"/>
</dbReference>
<comment type="caution">
    <text evidence="6">The sequence shown here is derived from an EMBL/GenBank/DDBJ whole genome shotgun (WGS) entry which is preliminary data.</text>
</comment>
<protein>
    <submittedName>
        <fullName evidence="6">Sigma-70 family RNA polymerase sigma factor</fullName>
    </submittedName>
</protein>
<evidence type="ECO:0000256" key="3">
    <source>
        <dbReference type="ARBA" id="ARBA00023082"/>
    </source>
</evidence>
<dbReference type="InterPro" id="IPR011517">
    <property type="entry name" value="RNA_pol_sigma70_ECF-like"/>
</dbReference>
<organism evidence="6 7">
    <name type="scientific">Marilutibacter aestuarii</name>
    <dbReference type="NCBI Taxonomy" id="1706195"/>
    <lineage>
        <taxon>Bacteria</taxon>
        <taxon>Pseudomonadati</taxon>
        <taxon>Pseudomonadota</taxon>
        <taxon>Gammaproteobacteria</taxon>
        <taxon>Lysobacterales</taxon>
        <taxon>Lysobacteraceae</taxon>
        <taxon>Marilutibacter</taxon>
    </lineage>
</organism>
<dbReference type="InterPro" id="IPR014284">
    <property type="entry name" value="RNA_pol_sigma-70_dom"/>
</dbReference>
<gene>
    <name evidence="6" type="ORF">FKV25_03860</name>
</gene>
<evidence type="ECO:0000313" key="7">
    <source>
        <dbReference type="Proteomes" id="UP000318212"/>
    </source>
</evidence>
<dbReference type="InterPro" id="IPR053812">
    <property type="entry name" value="HTH_Sigma70_ECF-like"/>
</dbReference>
<dbReference type="AlphaFoldDB" id="A0A508AVE4"/>
<dbReference type="PANTHER" id="PTHR43133:SF39">
    <property type="entry name" value="SIMILAR TO RNA POLYMERASE SIGMA-E FACTOR"/>
    <property type="match status" value="1"/>
</dbReference>
<dbReference type="GO" id="GO:0006352">
    <property type="term" value="P:DNA-templated transcription initiation"/>
    <property type="evidence" value="ECO:0007669"/>
    <property type="project" value="InterPro"/>
</dbReference>
<dbReference type="EMBL" id="VICE01000038">
    <property type="protein sequence ID" value="TQD49782.1"/>
    <property type="molecule type" value="Genomic_DNA"/>
</dbReference>
<dbReference type="OrthoDB" id="128473at2"/>
<keyword evidence="4" id="KW-0804">Transcription</keyword>
<dbReference type="InterPro" id="IPR036388">
    <property type="entry name" value="WH-like_DNA-bd_sf"/>
</dbReference>
<dbReference type="InterPro" id="IPR013325">
    <property type="entry name" value="RNA_pol_sigma_r2"/>
</dbReference>
<evidence type="ECO:0000256" key="4">
    <source>
        <dbReference type="ARBA" id="ARBA00023163"/>
    </source>
</evidence>
<dbReference type="SUPFAM" id="SSF88946">
    <property type="entry name" value="Sigma2 domain of RNA polymerase sigma factors"/>
    <property type="match status" value="1"/>
</dbReference>